<dbReference type="AlphaFoldDB" id="A0A8J2KSE6"/>
<sequence length="144" mass="16116">MGLVRWLPFLALGYIAAYQLIISPIAGARVISTRQAEDSSSDMVDMGGRLINGKPETNFSELFKGWTKLTPSKEKTLEIWDGAVLDFFDQINQKFMNVLRIVSDKLTIKTNKSNKLAIWFHNKGRVGCGDNCGNNDQNPSARSY</sequence>
<name>A0A8J2KSE6_9HEXA</name>
<keyword evidence="1" id="KW-1133">Transmembrane helix</keyword>
<reference evidence="2" key="1">
    <citation type="submission" date="2021-06" db="EMBL/GenBank/DDBJ databases">
        <authorList>
            <person name="Hodson N. C."/>
            <person name="Mongue J. A."/>
            <person name="Jaron S. K."/>
        </authorList>
    </citation>
    <scope>NUCLEOTIDE SEQUENCE</scope>
</reference>
<evidence type="ECO:0000313" key="3">
    <source>
        <dbReference type="Proteomes" id="UP000708208"/>
    </source>
</evidence>
<accession>A0A8J2KSE6</accession>
<evidence type="ECO:0000313" key="2">
    <source>
        <dbReference type="EMBL" id="CAG7818916.1"/>
    </source>
</evidence>
<comment type="caution">
    <text evidence="2">The sequence shown here is derived from an EMBL/GenBank/DDBJ whole genome shotgun (WGS) entry which is preliminary data.</text>
</comment>
<keyword evidence="1" id="KW-0812">Transmembrane</keyword>
<organism evidence="2 3">
    <name type="scientific">Allacma fusca</name>
    <dbReference type="NCBI Taxonomy" id="39272"/>
    <lineage>
        <taxon>Eukaryota</taxon>
        <taxon>Metazoa</taxon>
        <taxon>Ecdysozoa</taxon>
        <taxon>Arthropoda</taxon>
        <taxon>Hexapoda</taxon>
        <taxon>Collembola</taxon>
        <taxon>Symphypleona</taxon>
        <taxon>Sminthuridae</taxon>
        <taxon>Allacma</taxon>
    </lineage>
</organism>
<keyword evidence="3" id="KW-1185">Reference proteome</keyword>
<dbReference type="EMBL" id="CAJVCH010433972">
    <property type="protein sequence ID" value="CAG7818916.1"/>
    <property type="molecule type" value="Genomic_DNA"/>
</dbReference>
<keyword evidence="1" id="KW-0472">Membrane</keyword>
<protein>
    <submittedName>
        <fullName evidence="2">Uncharacterized protein</fullName>
    </submittedName>
</protein>
<feature type="transmembrane region" description="Helical" evidence="1">
    <location>
        <begin position="6"/>
        <end position="26"/>
    </location>
</feature>
<evidence type="ECO:0000256" key="1">
    <source>
        <dbReference type="SAM" id="Phobius"/>
    </source>
</evidence>
<proteinExistence type="predicted"/>
<dbReference type="Proteomes" id="UP000708208">
    <property type="component" value="Unassembled WGS sequence"/>
</dbReference>
<gene>
    <name evidence="2" type="ORF">AFUS01_LOCUS29393</name>
</gene>